<sequence length="560" mass="62812">MKNKVWTIRKRLWTLSSLMILLIFLIGLIPFQLNKFYNEKINKFSTEIIPAIKNVTIADMFHDGVRSNIYGIIMASDSKNYDKLKELAEEGKKFKQSFLENLTAISSLTLNKKIHENLNSILIDAKKYNELSDKITKLTLEKRNIEARSTITQFNEIFKKLEESISSITNMINEYSDENIKNTNDYGKNALYFLIFTLSLFLLAGIVLSKFAIIKLNNSLNNLILGLNSQSHSILQRANSSQKNSKELSDMTMKQAAAIQQTAASMEEMSSMLTQTSKHSSHNLHISEEGQTSAQKGRESIAQMLSAMDSIQASNIKLEEISNLIVKIANKTRIINEIVSETRLLSFNASIEAARAGVHGKGFAVVAEEVGKLASMSGTAANEIRELLESSTIEVAHVVTDIRERIITGKNISKVCESSFDNMAEILFKINEGTKIIVSSTTEQETGMKQTTIAMREIDEVTQRNSAIGIAQATDCQYLASGIKNINEIISKLRYLIIGNIISNNQNENQTTGYKIDFKDTQKNNFDDFYSSNTDNDNKQINAAIISDNMPNRNDSRWKA</sequence>
<dbReference type="PANTHER" id="PTHR43531:SF11">
    <property type="entry name" value="METHYL-ACCEPTING CHEMOTAXIS PROTEIN 3"/>
    <property type="match status" value="1"/>
</dbReference>
<reference evidence="7 8" key="1">
    <citation type="submission" date="2016-10" db="EMBL/GenBank/DDBJ databases">
        <title>Silvanigrella aquatica sp. nov., isolated from a freshwater lake located in the Black Forest, Germany, description of Silvanigrellaceae fam. nov., Silvanigrellales ord. nov., reclassification of the order Bdellovibrionales in the class Oligoflexia, reclassification of the families Bacteriovoracaceae and Halobacteriovoraceae in the new order Bacteriovoracales ord. nov., and reclassification of the family Pseudobacteriovoracaceae in the order Oligoflexiales.</title>
        <authorList>
            <person name="Hahn M.W."/>
            <person name="Schmidt J."/>
            <person name="Koll U."/>
            <person name="Rohde M."/>
            <person name="Verbag S."/>
            <person name="Pitt A."/>
            <person name="Nakai R."/>
            <person name="Naganuma T."/>
            <person name="Lang E."/>
        </authorList>
    </citation>
    <scope>NUCLEOTIDE SEQUENCE [LARGE SCALE GENOMIC DNA]</scope>
    <source>
        <strain evidence="7 8">MWH-Nonnen-W8red</strain>
    </source>
</reference>
<keyword evidence="4" id="KW-0175">Coiled coil</keyword>
<evidence type="ECO:0000256" key="5">
    <source>
        <dbReference type="SAM" id="Phobius"/>
    </source>
</evidence>
<comment type="similarity">
    <text evidence="2">Belongs to the methyl-accepting chemotaxis (MCP) protein family.</text>
</comment>
<evidence type="ECO:0000256" key="4">
    <source>
        <dbReference type="SAM" id="Coils"/>
    </source>
</evidence>
<accession>A0A1L4D0E9</accession>
<evidence type="ECO:0000259" key="6">
    <source>
        <dbReference type="PROSITE" id="PS50111"/>
    </source>
</evidence>
<dbReference type="RefSeq" id="WP_148697417.1">
    <property type="nucleotide sequence ID" value="NZ_CP017834.1"/>
</dbReference>
<dbReference type="SUPFAM" id="SSF58104">
    <property type="entry name" value="Methyl-accepting chemotaxis protein (MCP) signaling domain"/>
    <property type="match status" value="1"/>
</dbReference>
<proteinExistence type="inferred from homology"/>
<keyword evidence="3" id="KW-0807">Transducer</keyword>
<feature type="transmembrane region" description="Helical" evidence="5">
    <location>
        <begin position="190"/>
        <end position="213"/>
    </location>
</feature>
<evidence type="ECO:0000313" key="8">
    <source>
        <dbReference type="Proteomes" id="UP000184731"/>
    </source>
</evidence>
<dbReference type="SMART" id="SM00283">
    <property type="entry name" value="MA"/>
    <property type="match status" value="1"/>
</dbReference>
<dbReference type="EMBL" id="CP017834">
    <property type="protein sequence ID" value="APJ03676.1"/>
    <property type="molecule type" value="Genomic_DNA"/>
</dbReference>
<dbReference type="STRING" id="1915309.AXG55_07065"/>
<dbReference type="KEGG" id="saqi:AXG55_07065"/>
<evidence type="ECO:0000256" key="2">
    <source>
        <dbReference type="ARBA" id="ARBA00029447"/>
    </source>
</evidence>
<feature type="coiled-coil region" evidence="4">
    <location>
        <begin position="128"/>
        <end position="178"/>
    </location>
</feature>
<keyword evidence="1" id="KW-0145">Chemotaxis</keyword>
<protein>
    <recommendedName>
        <fullName evidence="6">Methyl-accepting transducer domain-containing protein</fullName>
    </recommendedName>
</protein>
<organism evidence="7 8">
    <name type="scientific">Silvanigrella aquatica</name>
    <dbReference type="NCBI Taxonomy" id="1915309"/>
    <lineage>
        <taxon>Bacteria</taxon>
        <taxon>Pseudomonadati</taxon>
        <taxon>Bdellovibrionota</taxon>
        <taxon>Oligoflexia</taxon>
        <taxon>Silvanigrellales</taxon>
        <taxon>Silvanigrellaceae</taxon>
        <taxon>Silvanigrella</taxon>
    </lineage>
</organism>
<dbReference type="AlphaFoldDB" id="A0A1L4D0E9"/>
<dbReference type="PANTHER" id="PTHR43531">
    <property type="entry name" value="PROTEIN ICFG"/>
    <property type="match status" value="1"/>
</dbReference>
<gene>
    <name evidence="7" type="ORF">AXG55_07065</name>
</gene>
<dbReference type="GO" id="GO:0006935">
    <property type="term" value="P:chemotaxis"/>
    <property type="evidence" value="ECO:0007669"/>
    <property type="project" value="UniProtKB-KW"/>
</dbReference>
<feature type="domain" description="Methyl-accepting transducer" evidence="6">
    <location>
        <begin position="230"/>
        <end position="480"/>
    </location>
</feature>
<dbReference type="PROSITE" id="PS50111">
    <property type="entry name" value="CHEMOTAXIS_TRANSDUC_2"/>
    <property type="match status" value="1"/>
</dbReference>
<dbReference type="Gene3D" id="1.10.287.950">
    <property type="entry name" value="Methyl-accepting chemotaxis protein"/>
    <property type="match status" value="1"/>
</dbReference>
<dbReference type="GO" id="GO:0016020">
    <property type="term" value="C:membrane"/>
    <property type="evidence" value="ECO:0007669"/>
    <property type="project" value="InterPro"/>
</dbReference>
<dbReference type="InterPro" id="IPR051310">
    <property type="entry name" value="MCP_chemotaxis"/>
</dbReference>
<evidence type="ECO:0000256" key="1">
    <source>
        <dbReference type="ARBA" id="ARBA00022500"/>
    </source>
</evidence>
<dbReference type="Proteomes" id="UP000184731">
    <property type="component" value="Chromosome"/>
</dbReference>
<evidence type="ECO:0000256" key="3">
    <source>
        <dbReference type="PROSITE-ProRule" id="PRU00284"/>
    </source>
</evidence>
<dbReference type="OrthoDB" id="2489132at2"/>
<keyword evidence="5" id="KW-0472">Membrane</keyword>
<evidence type="ECO:0000313" key="7">
    <source>
        <dbReference type="EMBL" id="APJ03676.1"/>
    </source>
</evidence>
<feature type="transmembrane region" description="Helical" evidence="5">
    <location>
        <begin position="12"/>
        <end position="33"/>
    </location>
</feature>
<keyword evidence="8" id="KW-1185">Reference proteome</keyword>
<dbReference type="GO" id="GO:0007165">
    <property type="term" value="P:signal transduction"/>
    <property type="evidence" value="ECO:0007669"/>
    <property type="project" value="UniProtKB-KW"/>
</dbReference>
<keyword evidence="5" id="KW-1133">Transmembrane helix</keyword>
<dbReference type="Pfam" id="PF00015">
    <property type="entry name" value="MCPsignal"/>
    <property type="match status" value="1"/>
</dbReference>
<name>A0A1L4D0E9_9BACT</name>
<dbReference type="InterPro" id="IPR004089">
    <property type="entry name" value="MCPsignal_dom"/>
</dbReference>
<keyword evidence="5" id="KW-0812">Transmembrane</keyword>